<dbReference type="PIRSF" id="PIRSF028865">
    <property type="entry name" value="Membrin-2"/>
    <property type="match status" value="1"/>
</dbReference>
<evidence type="ECO:0000256" key="9">
    <source>
        <dbReference type="SAM" id="Phobius"/>
    </source>
</evidence>
<feature type="compositionally biased region" description="Polar residues" evidence="8">
    <location>
        <begin position="111"/>
        <end position="121"/>
    </location>
</feature>
<evidence type="ECO:0000256" key="8">
    <source>
        <dbReference type="SAM" id="MobiDB-lite"/>
    </source>
</evidence>
<evidence type="ECO:0000256" key="3">
    <source>
        <dbReference type="ARBA" id="ARBA00022692"/>
    </source>
</evidence>
<keyword evidence="5 9" id="KW-1133">Transmembrane helix</keyword>
<dbReference type="GO" id="GO:0006906">
    <property type="term" value="P:vesicle fusion"/>
    <property type="evidence" value="ECO:0007669"/>
    <property type="project" value="TreeGrafter"/>
</dbReference>
<organism evidence="10 11">
    <name type="scientific">Cylindrotheca closterium</name>
    <dbReference type="NCBI Taxonomy" id="2856"/>
    <lineage>
        <taxon>Eukaryota</taxon>
        <taxon>Sar</taxon>
        <taxon>Stramenopiles</taxon>
        <taxon>Ochrophyta</taxon>
        <taxon>Bacillariophyta</taxon>
        <taxon>Bacillariophyceae</taxon>
        <taxon>Bacillariophycidae</taxon>
        <taxon>Bacillariales</taxon>
        <taxon>Bacillariaceae</taxon>
        <taxon>Cylindrotheca</taxon>
    </lineage>
</organism>
<evidence type="ECO:0000313" key="11">
    <source>
        <dbReference type="Proteomes" id="UP001295423"/>
    </source>
</evidence>
<dbReference type="GO" id="GO:0015031">
    <property type="term" value="P:protein transport"/>
    <property type="evidence" value="ECO:0007669"/>
    <property type="project" value="UniProtKB-KW"/>
</dbReference>
<evidence type="ECO:0000256" key="7">
    <source>
        <dbReference type="ARBA" id="ARBA00023136"/>
    </source>
</evidence>
<keyword evidence="4" id="KW-0653">Protein transport</keyword>
<reference evidence="10" key="1">
    <citation type="submission" date="2023-08" db="EMBL/GenBank/DDBJ databases">
        <authorList>
            <person name="Audoor S."/>
            <person name="Bilcke G."/>
        </authorList>
    </citation>
    <scope>NUCLEOTIDE SEQUENCE</scope>
</reference>
<gene>
    <name evidence="10" type="ORF">CYCCA115_LOCUS5311</name>
</gene>
<keyword evidence="3 9" id="KW-0812">Transmembrane</keyword>
<evidence type="ECO:0000256" key="1">
    <source>
        <dbReference type="ARBA" id="ARBA00004409"/>
    </source>
</evidence>
<proteinExistence type="predicted"/>
<accession>A0AAD2CJQ5</accession>
<protein>
    <recommendedName>
        <fullName evidence="12">Golgi SNAP receptor complex member 2</fullName>
    </recommendedName>
</protein>
<keyword evidence="2" id="KW-0813">Transport</keyword>
<dbReference type="AlphaFoldDB" id="A0AAD2CJQ5"/>
<evidence type="ECO:0000256" key="4">
    <source>
        <dbReference type="ARBA" id="ARBA00022927"/>
    </source>
</evidence>
<dbReference type="InterPro" id="IPR027027">
    <property type="entry name" value="GOSR2/Membrin/Bos1"/>
</dbReference>
<feature type="transmembrane region" description="Helical" evidence="9">
    <location>
        <begin position="190"/>
        <end position="208"/>
    </location>
</feature>
<dbReference type="Pfam" id="PF12352">
    <property type="entry name" value="V-SNARE_C"/>
    <property type="match status" value="1"/>
</dbReference>
<keyword evidence="6" id="KW-0333">Golgi apparatus</keyword>
<evidence type="ECO:0000256" key="2">
    <source>
        <dbReference type="ARBA" id="ARBA00022448"/>
    </source>
</evidence>
<sequence length="209" mass="24217">MTSIAELFPKCRKLSYDSRQQLAQVQNGVLYPSELFLSLDELTRQLEIMEKLVLRETPAQREVWRRKIQELKEDGDAIRRQGAHYDRIVNTNVRHQKERDQLLTRRKQRKQYSGSQEQDLSNLADEAQSWQQSNYMVNDLIGQGEAQLAGLVNQRGRLGGITRFMGQIGDSLNISNSTMKIIERRDVTDAYFVLGGCVVTCIVIYFVWF</sequence>
<evidence type="ECO:0000256" key="5">
    <source>
        <dbReference type="ARBA" id="ARBA00022989"/>
    </source>
</evidence>
<dbReference type="GO" id="GO:0000139">
    <property type="term" value="C:Golgi membrane"/>
    <property type="evidence" value="ECO:0007669"/>
    <property type="project" value="UniProtKB-SubCell"/>
</dbReference>
<keyword evidence="7 9" id="KW-0472">Membrane</keyword>
<evidence type="ECO:0000313" key="10">
    <source>
        <dbReference type="EMBL" id="CAJ1936676.1"/>
    </source>
</evidence>
<comment type="subcellular location">
    <subcellularLocation>
        <location evidence="1">Golgi apparatus membrane</location>
        <topology evidence="1">Single-pass type IV membrane protein</topology>
    </subcellularLocation>
</comment>
<dbReference type="GO" id="GO:0031201">
    <property type="term" value="C:SNARE complex"/>
    <property type="evidence" value="ECO:0007669"/>
    <property type="project" value="TreeGrafter"/>
</dbReference>
<dbReference type="GO" id="GO:0031902">
    <property type="term" value="C:late endosome membrane"/>
    <property type="evidence" value="ECO:0007669"/>
    <property type="project" value="TreeGrafter"/>
</dbReference>
<dbReference type="PANTHER" id="PTHR21230:SF1">
    <property type="entry name" value="GOLGI SNAP RECEPTOR COMPLEX MEMBER 2"/>
    <property type="match status" value="1"/>
</dbReference>
<comment type="caution">
    <text evidence="10">The sequence shown here is derived from an EMBL/GenBank/DDBJ whole genome shotgun (WGS) entry which is preliminary data.</text>
</comment>
<evidence type="ECO:0008006" key="12">
    <source>
        <dbReference type="Google" id="ProtNLM"/>
    </source>
</evidence>
<dbReference type="PANTHER" id="PTHR21230">
    <property type="entry name" value="VESICLE TRANSPORT V-SNARE PROTEIN VTI1-RELATED"/>
    <property type="match status" value="1"/>
</dbReference>
<dbReference type="GO" id="GO:0005484">
    <property type="term" value="F:SNAP receptor activity"/>
    <property type="evidence" value="ECO:0007669"/>
    <property type="project" value="InterPro"/>
</dbReference>
<dbReference type="Proteomes" id="UP001295423">
    <property type="component" value="Unassembled WGS sequence"/>
</dbReference>
<keyword evidence="11" id="KW-1185">Reference proteome</keyword>
<dbReference type="EMBL" id="CAKOGP040000557">
    <property type="protein sequence ID" value="CAJ1936676.1"/>
    <property type="molecule type" value="Genomic_DNA"/>
</dbReference>
<feature type="region of interest" description="Disordered" evidence="8">
    <location>
        <begin position="99"/>
        <end position="123"/>
    </location>
</feature>
<dbReference type="GO" id="GO:0005789">
    <property type="term" value="C:endoplasmic reticulum membrane"/>
    <property type="evidence" value="ECO:0007669"/>
    <property type="project" value="TreeGrafter"/>
</dbReference>
<evidence type="ECO:0000256" key="6">
    <source>
        <dbReference type="ARBA" id="ARBA00023034"/>
    </source>
</evidence>
<dbReference type="GO" id="GO:0000149">
    <property type="term" value="F:SNARE binding"/>
    <property type="evidence" value="ECO:0007669"/>
    <property type="project" value="TreeGrafter"/>
</dbReference>
<name>A0AAD2CJQ5_9STRA</name>
<dbReference type="GO" id="GO:0012507">
    <property type="term" value="C:ER to Golgi transport vesicle membrane"/>
    <property type="evidence" value="ECO:0007669"/>
    <property type="project" value="TreeGrafter"/>
</dbReference>